<dbReference type="GO" id="GO:0003700">
    <property type="term" value="F:DNA-binding transcription factor activity"/>
    <property type="evidence" value="ECO:0007669"/>
    <property type="project" value="InterPro"/>
</dbReference>
<dbReference type="SMART" id="SM00347">
    <property type="entry name" value="HTH_MARR"/>
    <property type="match status" value="1"/>
</dbReference>
<dbReference type="InterPro" id="IPR036388">
    <property type="entry name" value="WH-like_DNA-bd_sf"/>
</dbReference>
<dbReference type="PROSITE" id="PS50995">
    <property type="entry name" value="HTH_MARR_2"/>
    <property type="match status" value="1"/>
</dbReference>
<gene>
    <name evidence="2" type="ORF">AA23TX_08948</name>
</gene>
<evidence type="ECO:0000313" key="3">
    <source>
        <dbReference type="Proteomes" id="UP000399805"/>
    </source>
</evidence>
<dbReference type="AlphaFoldDB" id="A0A6I8M844"/>
<dbReference type="Gene3D" id="1.10.10.10">
    <property type="entry name" value="Winged helix-like DNA-binding domain superfamily/Winged helix DNA-binding domain"/>
    <property type="match status" value="1"/>
</dbReference>
<accession>A0A6I8M844</accession>
<dbReference type="PANTHER" id="PTHR33164:SF89">
    <property type="entry name" value="MARR FAMILY REGULATORY PROTEIN"/>
    <property type="match status" value="1"/>
</dbReference>
<dbReference type="Pfam" id="PF12802">
    <property type="entry name" value="MarR_2"/>
    <property type="match status" value="1"/>
</dbReference>
<dbReference type="InterPro" id="IPR036390">
    <property type="entry name" value="WH_DNA-bd_sf"/>
</dbReference>
<sequence>MEAPPSGSAFLLAQVGAHAAMRFTERIGALDLTPPQVGLLRLVASRPGQSQQALAKQLGTPATRLVPLVDGLEKRGLIERRRNAEDRRLYALELSEDGRALMGQVARAAASHDRTITAVLTEDERATLHALLTKIADDQGLTPGDARGRLS</sequence>
<dbReference type="SUPFAM" id="SSF46785">
    <property type="entry name" value="Winged helix' DNA-binding domain"/>
    <property type="match status" value="1"/>
</dbReference>
<keyword evidence="3" id="KW-1185">Reference proteome</keyword>
<dbReference type="InterPro" id="IPR000835">
    <property type="entry name" value="HTH_MarR-typ"/>
</dbReference>
<feature type="domain" description="HTH marR-type" evidence="1">
    <location>
        <begin position="1"/>
        <end position="137"/>
    </location>
</feature>
<dbReference type="GO" id="GO:0006950">
    <property type="term" value="P:response to stress"/>
    <property type="evidence" value="ECO:0007669"/>
    <property type="project" value="TreeGrafter"/>
</dbReference>
<dbReference type="InterPro" id="IPR039422">
    <property type="entry name" value="MarR/SlyA-like"/>
</dbReference>
<dbReference type="PANTHER" id="PTHR33164">
    <property type="entry name" value="TRANSCRIPTIONAL REGULATOR, MARR FAMILY"/>
    <property type="match status" value="1"/>
</dbReference>
<evidence type="ECO:0000313" key="2">
    <source>
        <dbReference type="EMBL" id="VVJ24072.1"/>
    </source>
</evidence>
<name>A0A6I8M844_9PSEU</name>
<proteinExistence type="predicted"/>
<dbReference type="Proteomes" id="UP000399805">
    <property type="component" value="Unassembled WGS sequence"/>
</dbReference>
<dbReference type="RefSeq" id="WP_155548768.1">
    <property type="nucleotide sequence ID" value="NZ_CABVGP010000003.1"/>
</dbReference>
<protein>
    <submittedName>
        <fullName evidence="2">Transcriptional regulator</fullName>
    </submittedName>
</protein>
<evidence type="ECO:0000259" key="1">
    <source>
        <dbReference type="PROSITE" id="PS50995"/>
    </source>
</evidence>
<dbReference type="EMBL" id="CABVGP010000003">
    <property type="protein sequence ID" value="VVJ24072.1"/>
    <property type="molecule type" value="Genomic_DNA"/>
</dbReference>
<reference evidence="2 3" key="1">
    <citation type="submission" date="2019-09" db="EMBL/GenBank/DDBJ databases">
        <authorList>
            <person name="Leyn A S."/>
        </authorList>
    </citation>
    <scope>NUCLEOTIDE SEQUENCE [LARGE SCALE GENOMIC DNA]</scope>
    <source>
        <strain evidence="2">AA231_1</strain>
    </source>
</reference>
<organism evidence="2 3">
    <name type="scientific">Amycolatopsis camponoti</name>
    <dbReference type="NCBI Taxonomy" id="2606593"/>
    <lineage>
        <taxon>Bacteria</taxon>
        <taxon>Bacillati</taxon>
        <taxon>Actinomycetota</taxon>
        <taxon>Actinomycetes</taxon>
        <taxon>Pseudonocardiales</taxon>
        <taxon>Pseudonocardiaceae</taxon>
        <taxon>Amycolatopsis</taxon>
    </lineage>
</organism>
<dbReference type="PRINTS" id="PR00598">
    <property type="entry name" value="HTHMARR"/>
</dbReference>